<organism evidence="3 4">
    <name type="scientific">Parvularcula bermudensis (strain ATCC BAA-594 / HTCC2503 / KCTC 12087)</name>
    <dbReference type="NCBI Taxonomy" id="314260"/>
    <lineage>
        <taxon>Bacteria</taxon>
        <taxon>Pseudomonadati</taxon>
        <taxon>Pseudomonadota</taxon>
        <taxon>Alphaproteobacteria</taxon>
        <taxon>Parvularculales</taxon>
        <taxon>Parvularculaceae</taxon>
        <taxon>Parvularcula</taxon>
    </lineage>
</organism>
<dbReference type="InterPro" id="IPR014914">
    <property type="entry name" value="RES_dom"/>
</dbReference>
<reference evidence="4" key="1">
    <citation type="submission" date="2010-08" db="EMBL/GenBank/DDBJ databases">
        <title>Genome sequence of Parvularcula bermudensis HTCC2503.</title>
        <authorList>
            <person name="Kang D.-M."/>
            <person name="Oh H.-M."/>
            <person name="Cho J.-C."/>
        </authorList>
    </citation>
    <scope>NUCLEOTIDE SEQUENCE [LARGE SCALE GENOMIC DNA]</scope>
    <source>
        <strain evidence="4">ATCC BAA-594 / HTCC2503 / KCTC 12087</strain>
    </source>
</reference>
<evidence type="ECO:0000259" key="2">
    <source>
        <dbReference type="SMART" id="SM00953"/>
    </source>
</evidence>
<dbReference type="RefSeq" id="WP_013301804.1">
    <property type="nucleotide sequence ID" value="NC_014414.1"/>
</dbReference>
<evidence type="ECO:0000256" key="1">
    <source>
        <dbReference type="SAM" id="MobiDB-lite"/>
    </source>
</evidence>
<dbReference type="AlphaFoldDB" id="E0TI19"/>
<dbReference type="KEGG" id="pbr:PB2503_00315"/>
<accession>E0TI19</accession>
<dbReference type="Pfam" id="PF08808">
    <property type="entry name" value="RES"/>
    <property type="match status" value="1"/>
</dbReference>
<feature type="region of interest" description="Disordered" evidence="1">
    <location>
        <begin position="234"/>
        <end position="253"/>
    </location>
</feature>
<keyword evidence="4" id="KW-1185">Reference proteome</keyword>
<sequence length="253" mass="27881">MTGGEEGFPHTRVRWRPYYRLINSAYPPIDLFEDIADPEDWALLGQAEARTNPRAAETIGQLDLVPPARRVGGPGASYVMAPFTHCSPDRPGRFHTGRSGAFYGARELETAVAETAHHIGLFLKATAEAPGWVADLREVTGHLDADLLDLRPDAPGDLLDPEDYAASHLFAVRMRERGEDGIIYPSVRNPGGECFAAFWPDVMGVPVQARHWRYHWDGTRIDLLRQVTGDGAGPVYRLTDEGSRGAAGQEPQR</sequence>
<reference evidence="3 4" key="2">
    <citation type="journal article" date="2011" name="J. Bacteriol.">
        <title>Complete genome sequence of strain HTCC2503T of Parvularcula bermudensis, the type species of the order "Parvularculales" in the class Alphaproteobacteria.</title>
        <authorList>
            <person name="Oh H.M."/>
            <person name="Kang I."/>
            <person name="Vergin K.L."/>
            <person name="Kang D."/>
            <person name="Rhee K.H."/>
            <person name="Giovannoni S.J."/>
            <person name="Cho J.C."/>
        </authorList>
    </citation>
    <scope>NUCLEOTIDE SEQUENCE [LARGE SCALE GENOMIC DNA]</scope>
    <source>
        <strain evidence="4">ATCC BAA-594 / HTCC2503 / KCTC 12087</strain>
    </source>
</reference>
<proteinExistence type="predicted"/>
<dbReference type="eggNOG" id="COG5654">
    <property type="taxonomic scope" value="Bacteria"/>
</dbReference>
<name>E0TI19_PARBH</name>
<evidence type="ECO:0000313" key="4">
    <source>
        <dbReference type="Proteomes" id="UP000001302"/>
    </source>
</evidence>
<dbReference type="Proteomes" id="UP000001302">
    <property type="component" value="Chromosome"/>
</dbReference>
<dbReference type="EMBL" id="CP002156">
    <property type="protein sequence ID" value="ADM10830.1"/>
    <property type="molecule type" value="Genomic_DNA"/>
</dbReference>
<dbReference type="OrthoDB" id="9795903at2"/>
<protein>
    <recommendedName>
        <fullName evidence="2">RES domain-containing protein</fullName>
    </recommendedName>
</protein>
<dbReference type="SMART" id="SM00953">
    <property type="entry name" value="RES"/>
    <property type="match status" value="1"/>
</dbReference>
<dbReference type="STRING" id="314260.PB2503_00315"/>
<gene>
    <name evidence="3" type="ordered locus">PB2503_00315</name>
</gene>
<dbReference type="HOGENOM" id="CLU_074555_1_0_5"/>
<feature type="domain" description="RES" evidence="2">
    <location>
        <begin position="82"/>
        <end position="209"/>
    </location>
</feature>
<evidence type="ECO:0000313" key="3">
    <source>
        <dbReference type="EMBL" id="ADM10830.1"/>
    </source>
</evidence>